<evidence type="ECO:0000313" key="4">
    <source>
        <dbReference type="Proteomes" id="UP000184452"/>
    </source>
</evidence>
<dbReference type="AlphaFoldDB" id="A0A1M6QI70"/>
<dbReference type="Proteomes" id="UP000184452">
    <property type="component" value="Unassembled WGS sequence"/>
</dbReference>
<feature type="compositionally biased region" description="Low complexity" evidence="1">
    <location>
        <begin position="302"/>
        <end position="318"/>
    </location>
</feature>
<sequence>MTRTDPTTDTTVGKEDVPEQIRQELADRRARVAARKDDRLERFRDRARRAMDARDIRRDLTRDRVAADLERAKLAADISQSAEARALRVQRTRTLTLAALMPVLVAFAGWSTAGVHAGAAAMTGAQPGTAMWWMLWLLEPALIGIVGWIILCRARLESSGGTLPHEADHIMWGALAVSILLNTVGHWPAEFTGTAVGGLLAHSLGPIGAAMTAHLIGVIERGIAAARPTEGPGVKTLAELTADADSNARRTEPGNGEGHAVENTLRPPVVDRSRLPENAFTVPPGAVRLAVVACSRPAPGQTTPAKAGGVPGPAAGTGRRSTVEQGGQQGSETPRKERSDKGRKVPKSATPTAAKPSSRELSDADLMAKLDALIGSGDVPEGVSVRRAMTVLGCGYDRAKRVLTARQERTETTVPGQLSVVDALTAEEAA</sequence>
<dbReference type="STRING" id="758803.SAMN05421803_11576"/>
<name>A0A1M6QI70_9ACTN</name>
<evidence type="ECO:0000256" key="1">
    <source>
        <dbReference type="SAM" id="MobiDB-lite"/>
    </source>
</evidence>
<keyword evidence="2" id="KW-1133">Transmembrane helix</keyword>
<accession>A0A1M6QI70</accession>
<feature type="compositionally biased region" description="Polar residues" evidence="1">
    <location>
        <begin position="319"/>
        <end position="332"/>
    </location>
</feature>
<keyword evidence="2" id="KW-0812">Transmembrane</keyword>
<keyword evidence="4" id="KW-1185">Reference proteome</keyword>
<evidence type="ECO:0000256" key="2">
    <source>
        <dbReference type="SAM" id="Phobius"/>
    </source>
</evidence>
<feature type="compositionally biased region" description="Low complexity" evidence="1">
    <location>
        <begin position="1"/>
        <end position="11"/>
    </location>
</feature>
<feature type="transmembrane region" description="Helical" evidence="2">
    <location>
        <begin position="95"/>
        <end position="119"/>
    </location>
</feature>
<dbReference type="OrthoDB" id="3406005at2"/>
<evidence type="ECO:0008006" key="5">
    <source>
        <dbReference type="Google" id="ProtNLM"/>
    </source>
</evidence>
<feature type="transmembrane region" description="Helical" evidence="2">
    <location>
        <begin position="131"/>
        <end position="151"/>
    </location>
</feature>
<dbReference type="RefSeq" id="WP_073381291.1">
    <property type="nucleotide sequence ID" value="NZ_FQZK01000015.1"/>
</dbReference>
<evidence type="ECO:0000313" key="3">
    <source>
        <dbReference type="EMBL" id="SHK20014.1"/>
    </source>
</evidence>
<feature type="compositionally biased region" description="Basic and acidic residues" evidence="1">
    <location>
        <begin position="12"/>
        <end position="22"/>
    </location>
</feature>
<feature type="region of interest" description="Disordered" evidence="1">
    <location>
        <begin position="299"/>
        <end position="362"/>
    </location>
</feature>
<gene>
    <name evidence="3" type="ORF">SAMN05421803_11576</name>
</gene>
<organism evidence="3 4">
    <name type="scientific">Nocardiopsis flavescens</name>
    <dbReference type="NCBI Taxonomy" id="758803"/>
    <lineage>
        <taxon>Bacteria</taxon>
        <taxon>Bacillati</taxon>
        <taxon>Actinomycetota</taxon>
        <taxon>Actinomycetes</taxon>
        <taxon>Streptosporangiales</taxon>
        <taxon>Nocardiopsidaceae</taxon>
        <taxon>Nocardiopsis</taxon>
    </lineage>
</organism>
<keyword evidence="2" id="KW-0472">Membrane</keyword>
<dbReference type="EMBL" id="FQZK01000015">
    <property type="protein sequence ID" value="SHK20014.1"/>
    <property type="molecule type" value="Genomic_DNA"/>
</dbReference>
<feature type="region of interest" description="Disordered" evidence="1">
    <location>
        <begin position="243"/>
        <end position="280"/>
    </location>
</feature>
<feature type="region of interest" description="Disordered" evidence="1">
    <location>
        <begin position="1"/>
        <end position="22"/>
    </location>
</feature>
<feature type="compositionally biased region" description="Basic and acidic residues" evidence="1">
    <location>
        <begin position="333"/>
        <end position="343"/>
    </location>
</feature>
<proteinExistence type="predicted"/>
<reference evidence="3 4" key="1">
    <citation type="submission" date="2016-11" db="EMBL/GenBank/DDBJ databases">
        <authorList>
            <person name="Jaros S."/>
            <person name="Januszkiewicz K."/>
            <person name="Wedrychowicz H."/>
        </authorList>
    </citation>
    <scope>NUCLEOTIDE SEQUENCE [LARGE SCALE GENOMIC DNA]</scope>
    <source>
        <strain evidence="3 4">CGMCC 4.5723</strain>
    </source>
</reference>
<protein>
    <recommendedName>
        <fullName evidence="5">DUF2637 domain-containing protein</fullName>
    </recommendedName>
</protein>